<gene>
    <name evidence="2" type="ORF">EER27_13125</name>
</gene>
<evidence type="ECO:0000256" key="1">
    <source>
        <dbReference type="SAM" id="Phobius"/>
    </source>
</evidence>
<sequence length="154" mass="17251">MAYLWVKWLHILSSTLLFGTGLGIAFYMFVAHLRGDARDIAATARTLVLADACFTAPAVVVQLLSGLWLVQASGIPYSVFWVRWALLLFFVVGACWLPVLWLQVRARRLAQAAADACAPLPPAYHRTMRWWIALGWPGFFGVLAIFWLMVMKPA</sequence>
<name>A0A3M8SQ69_9GAMM</name>
<evidence type="ECO:0000313" key="2">
    <source>
        <dbReference type="EMBL" id="RNF82845.1"/>
    </source>
</evidence>
<keyword evidence="3" id="KW-1185">Reference proteome</keyword>
<dbReference type="InterPro" id="IPR018729">
    <property type="entry name" value="DUF2269_transmembrane"/>
</dbReference>
<dbReference type="OrthoDB" id="9786302at2"/>
<organism evidence="2 3">
    <name type="scientific">Montanilutibacter psychrotolerans</name>
    <dbReference type="NCBI Taxonomy" id="1327343"/>
    <lineage>
        <taxon>Bacteria</taxon>
        <taxon>Pseudomonadati</taxon>
        <taxon>Pseudomonadota</taxon>
        <taxon>Gammaproteobacteria</taxon>
        <taxon>Lysobacterales</taxon>
        <taxon>Lysobacteraceae</taxon>
        <taxon>Montanilutibacter</taxon>
    </lineage>
</organism>
<keyword evidence="1" id="KW-0812">Transmembrane</keyword>
<evidence type="ECO:0000313" key="3">
    <source>
        <dbReference type="Proteomes" id="UP000267049"/>
    </source>
</evidence>
<dbReference type="AlphaFoldDB" id="A0A3M8SQ69"/>
<proteinExistence type="predicted"/>
<dbReference type="EMBL" id="RIBS01000006">
    <property type="protein sequence ID" value="RNF82845.1"/>
    <property type="molecule type" value="Genomic_DNA"/>
</dbReference>
<dbReference type="Proteomes" id="UP000267049">
    <property type="component" value="Unassembled WGS sequence"/>
</dbReference>
<feature type="transmembrane region" description="Helical" evidence="1">
    <location>
        <begin position="81"/>
        <end position="102"/>
    </location>
</feature>
<feature type="transmembrane region" description="Helical" evidence="1">
    <location>
        <begin position="12"/>
        <end position="35"/>
    </location>
</feature>
<accession>A0A3M8SQ69</accession>
<dbReference type="Pfam" id="PF10027">
    <property type="entry name" value="DUF2269"/>
    <property type="match status" value="1"/>
</dbReference>
<keyword evidence="1" id="KW-0472">Membrane</keyword>
<protein>
    <submittedName>
        <fullName evidence="2">DUF2269 domain-containing protein</fullName>
    </submittedName>
</protein>
<feature type="transmembrane region" description="Helical" evidence="1">
    <location>
        <begin position="130"/>
        <end position="150"/>
    </location>
</feature>
<keyword evidence="1" id="KW-1133">Transmembrane helix</keyword>
<dbReference type="RefSeq" id="WP_123088578.1">
    <property type="nucleotide sequence ID" value="NZ_RIBS01000006.1"/>
</dbReference>
<feature type="transmembrane region" description="Helical" evidence="1">
    <location>
        <begin position="47"/>
        <end position="69"/>
    </location>
</feature>
<reference evidence="2 3" key="1">
    <citation type="submission" date="2018-11" db="EMBL/GenBank/DDBJ databases">
        <title>Lysobacter cryohumiis sp. nov., isolated from soil in the Tianshan Mountains, Xinjiang, China.</title>
        <authorList>
            <person name="Luo Y."/>
            <person name="Sheng H."/>
        </authorList>
    </citation>
    <scope>NUCLEOTIDE SEQUENCE [LARGE SCALE GENOMIC DNA]</scope>
    <source>
        <strain evidence="2 3">ZS60</strain>
    </source>
</reference>
<comment type="caution">
    <text evidence="2">The sequence shown here is derived from an EMBL/GenBank/DDBJ whole genome shotgun (WGS) entry which is preliminary data.</text>
</comment>